<dbReference type="NCBIfam" id="TIGR01343">
    <property type="entry name" value="hacA_fam"/>
    <property type="match status" value="1"/>
</dbReference>
<comment type="caution">
    <text evidence="8">The sequence shown here is derived from an EMBL/GenBank/DDBJ whole genome shotgun (WGS) entry which is preliminary data.</text>
</comment>
<dbReference type="InterPro" id="IPR033941">
    <property type="entry name" value="IPMI_cat"/>
</dbReference>
<evidence type="ECO:0000256" key="5">
    <source>
        <dbReference type="ARBA" id="ARBA00023239"/>
    </source>
</evidence>
<evidence type="ECO:0000256" key="6">
    <source>
        <dbReference type="HAMAP-Rule" id="MF_01027"/>
    </source>
</evidence>
<feature type="domain" description="Aconitase/3-isopropylmalate dehydratase large subunit alpha/beta/alpha" evidence="7">
    <location>
        <begin position="7"/>
        <end position="284"/>
    </location>
</feature>
<dbReference type="HAMAP" id="MF_01027">
    <property type="entry name" value="LeuC_type2"/>
    <property type="match status" value="1"/>
</dbReference>
<dbReference type="EC" id="4.2.1.33" evidence="6"/>
<dbReference type="InterPro" id="IPR036008">
    <property type="entry name" value="Aconitase_4Fe-4S_dom"/>
</dbReference>
<feature type="binding site" evidence="6">
    <location>
        <position position="298"/>
    </location>
    <ligand>
        <name>[4Fe-4S] cluster</name>
        <dbReference type="ChEBI" id="CHEBI:49883"/>
    </ligand>
</feature>
<dbReference type="PANTHER" id="PTHR43822:SF2">
    <property type="entry name" value="HOMOACONITASE, MITOCHONDRIAL"/>
    <property type="match status" value="1"/>
</dbReference>
<keyword evidence="5 6" id="KW-0456">Lyase</keyword>
<comment type="function">
    <text evidence="6">Catalyzes the isomerization between 2-isopropylmalate and 3-isopropylmalate, via the formation of 2-isopropylmaleate.</text>
</comment>
<evidence type="ECO:0000256" key="3">
    <source>
        <dbReference type="ARBA" id="ARBA00023004"/>
    </source>
</evidence>
<dbReference type="Proteomes" id="UP000267654">
    <property type="component" value="Unassembled WGS sequence"/>
</dbReference>
<protein>
    <recommendedName>
        <fullName evidence="6">3-isopropylmalate dehydratase large subunit</fullName>
        <ecNumber evidence="6">4.2.1.33</ecNumber>
    </recommendedName>
    <alternativeName>
        <fullName evidence="6">Alpha-IPM isomerase</fullName>
        <shortName evidence="6">IPMI</shortName>
    </alternativeName>
    <alternativeName>
        <fullName evidence="6">Isopropylmalate isomerase</fullName>
    </alternativeName>
</protein>
<comment type="similarity">
    <text evidence="6">Belongs to the aconitase/IPM isomerase family. LeuC type 2 subfamily.</text>
</comment>
<comment type="catalytic activity">
    <reaction evidence="6">
        <text>(2R,3S)-3-isopropylmalate = (2S)-2-isopropylmalate</text>
        <dbReference type="Rhea" id="RHEA:32287"/>
        <dbReference type="ChEBI" id="CHEBI:1178"/>
        <dbReference type="ChEBI" id="CHEBI:35121"/>
        <dbReference type="EC" id="4.2.1.33"/>
    </reaction>
</comment>
<keyword evidence="6" id="KW-0100">Branched-chain amino acid biosynthesis</keyword>
<dbReference type="NCBIfam" id="TIGR02086">
    <property type="entry name" value="IPMI_arch"/>
    <property type="match status" value="1"/>
</dbReference>
<proteinExistence type="inferred from homology"/>
<evidence type="ECO:0000256" key="4">
    <source>
        <dbReference type="ARBA" id="ARBA00023014"/>
    </source>
</evidence>
<dbReference type="CDD" id="cd01583">
    <property type="entry name" value="IPMI"/>
    <property type="match status" value="1"/>
</dbReference>
<sequence length="419" mass="44826">MTQTIAEKIISSHCGKKVRAGELVVVGVDFAIAQDGTAPLAIDVFKKMGKKRVLAPEKIAFFVDHSAPSPNKGVSSLHKLMRDFAREQGINFYDIGSGVCHVVTMEEGLVAPGNLVVGADSHTCTYGAVGAFSTGVGSTDLAAVMASGKIWLRVPESIKIIIKGKVPSGVYAKDIILYIIGKVSSRGAVYKSVEFEGEVVGSLSMDARFTISNMVMEMGAKAGIMKVDERTEKWVKNRVKNKIMDFVFPDPGAFYEKVMEFDVSSISPQVACPHSVDNVHPVEEVEGTPIQQAFLGTCTNGRLEDLKIAASILEGRKISPEVRLIVAPASRRIYLEALKEGIISTFVEAGAAIVTPGCGCCVGTHNGIPADGENVISTANRNFKGRMGNPDAFIYLASPATVAVSALEGKITDPRRYLK</sequence>
<dbReference type="GO" id="GO:0051539">
    <property type="term" value="F:4 iron, 4 sulfur cluster binding"/>
    <property type="evidence" value="ECO:0007669"/>
    <property type="project" value="UniProtKB-KW"/>
</dbReference>
<dbReference type="Gene3D" id="3.30.499.10">
    <property type="entry name" value="Aconitase, domain 3"/>
    <property type="match status" value="2"/>
</dbReference>
<dbReference type="GO" id="GO:0046872">
    <property type="term" value="F:metal ion binding"/>
    <property type="evidence" value="ECO:0007669"/>
    <property type="project" value="UniProtKB-KW"/>
</dbReference>
<dbReference type="InterPro" id="IPR006251">
    <property type="entry name" value="Homoacnase/IPMdehydase_lsu"/>
</dbReference>
<dbReference type="PROSITE" id="PS00450">
    <property type="entry name" value="ACONITASE_1"/>
    <property type="match status" value="1"/>
</dbReference>
<comment type="cofactor">
    <cofactor evidence="6">
        <name>[4Fe-4S] cluster</name>
        <dbReference type="ChEBI" id="CHEBI:49883"/>
    </cofactor>
    <text evidence="6">Binds 1 [4Fe-4S] cluster per subunit.</text>
</comment>
<gene>
    <name evidence="6" type="primary">leuC</name>
    <name evidence="8" type="ORF">DRI96_04230</name>
</gene>
<dbReference type="PANTHER" id="PTHR43822">
    <property type="entry name" value="HOMOACONITASE, MITOCHONDRIAL-RELATED"/>
    <property type="match status" value="1"/>
</dbReference>
<dbReference type="NCBIfam" id="NF001614">
    <property type="entry name" value="PRK00402.1"/>
    <property type="match status" value="1"/>
</dbReference>
<dbReference type="GO" id="GO:0003861">
    <property type="term" value="F:3-isopropylmalate dehydratase activity"/>
    <property type="evidence" value="ECO:0007669"/>
    <property type="project" value="UniProtKB-UniRule"/>
</dbReference>
<dbReference type="UniPathway" id="UPA00048">
    <property type="reaction ID" value="UER00071"/>
</dbReference>
<name>A0A662DEK9_UNCAE</name>
<comment type="subunit">
    <text evidence="6">Heterodimer of LeuC and LeuD.</text>
</comment>
<feature type="binding site" evidence="6">
    <location>
        <position position="361"/>
    </location>
    <ligand>
        <name>[4Fe-4S] cluster</name>
        <dbReference type="ChEBI" id="CHEBI:49883"/>
    </ligand>
</feature>
<keyword evidence="6" id="KW-0028">Amino-acid biosynthesis</keyword>
<evidence type="ECO:0000313" key="9">
    <source>
        <dbReference type="Proteomes" id="UP000267654"/>
    </source>
</evidence>
<dbReference type="GO" id="GO:0009098">
    <property type="term" value="P:L-leucine biosynthetic process"/>
    <property type="evidence" value="ECO:0007669"/>
    <property type="project" value="UniProtKB-UniRule"/>
</dbReference>
<feature type="binding site" evidence="6">
    <location>
        <position position="358"/>
    </location>
    <ligand>
        <name>[4Fe-4S] cluster</name>
        <dbReference type="ChEBI" id="CHEBI:49883"/>
    </ligand>
</feature>
<dbReference type="InterPro" id="IPR001030">
    <property type="entry name" value="Acoase/IPM_deHydtase_lsu_aba"/>
</dbReference>
<keyword evidence="1 6" id="KW-0004">4Fe-4S</keyword>
<dbReference type="InterPro" id="IPR015931">
    <property type="entry name" value="Acnase/IPM_dHydase_lsu_aba_1/3"/>
</dbReference>
<keyword evidence="4 6" id="KW-0411">Iron-sulfur</keyword>
<keyword evidence="2 6" id="KW-0479">Metal-binding</keyword>
<evidence type="ECO:0000256" key="1">
    <source>
        <dbReference type="ARBA" id="ARBA00022485"/>
    </source>
</evidence>
<accession>A0A662DEK9</accession>
<evidence type="ECO:0000313" key="8">
    <source>
        <dbReference type="EMBL" id="RLE12629.1"/>
    </source>
</evidence>
<evidence type="ECO:0000256" key="2">
    <source>
        <dbReference type="ARBA" id="ARBA00022723"/>
    </source>
</evidence>
<dbReference type="AlphaFoldDB" id="A0A662DEK9"/>
<organism evidence="8 9">
    <name type="scientific">Aerophobetes bacterium</name>
    <dbReference type="NCBI Taxonomy" id="2030807"/>
    <lineage>
        <taxon>Bacteria</taxon>
        <taxon>Candidatus Aerophobota</taxon>
    </lineage>
</organism>
<evidence type="ECO:0000259" key="7">
    <source>
        <dbReference type="Pfam" id="PF00330"/>
    </source>
</evidence>
<dbReference type="EMBL" id="QMQB01000144">
    <property type="protein sequence ID" value="RLE12629.1"/>
    <property type="molecule type" value="Genomic_DNA"/>
</dbReference>
<dbReference type="PRINTS" id="PR00415">
    <property type="entry name" value="ACONITASE"/>
</dbReference>
<dbReference type="Pfam" id="PF00330">
    <property type="entry name" value="Aconitase"/>
    <property type="match status" value="1"/>
</dbReference>
<keyword evidence="6" id="KW-0432">Leucine biosynthesis</keyword>
<keyword evidence="3 6" id="KW-0408">Iron</keyword>
<comment type="pathway">
    <text evidence="6">Amino-acid biosynthesis; L-leucine biosynthesis; L-leucine from 3-methyl-2-oxobutanoate: step 2/4.</text>
</comment>
<reference evidence="8 9" key="1">
    <citation type="submission" date="2018-06" db="EMBL/GenBank/DDBJ databases">
        <title>Extensive metabolic versatility and redundancy in microbially diverse, dynamic hydrothermal sediments.</title>
        <authorList>
            <person name="Dombrowski N."/>
            <person name="Teske A."/>
            <person name="Baker B.J."/>
        </authorList>
    </citation>
    <scope>NUCLEOTIDE SEQUENCE [LARGE SCALE GENOMIC DNA]</scope>
    <source>
        <strain evidence="8">B19_G9</strain>
    </source>
</reference>
<dbReference type="InterPro" id="IPR011826">
    <property type="entry name" value="HAcnase/IPMdehydase_lsu_prok"/>
</dbReference>
<dbReference type="InterPro" id="IPR050067">
    <property type="entry name" value="IPM_dehydratase_rel_enz"/>
</dbReference>
<dbReference type="InterPro" id="IPR018136">
    <property type="entry name" value="Aconitase_4Fe-4S_BS"/>
</dbReference>
<dbReference type="SUPFAM" id="SSF53732">
    <property type="entry name" value="Aconitase iron-sulfur domain"/>
    <property type="match status" value="1"/>
</dbReference>